<evidence type="ECO:0000313" key="3">
    <source>
        <dbReference type="EMBL" id="KAF9483497.1"/>
    </source>
</evidence>
<keyword evidence="2" id="KW-0472">Membrane</keyword>
<feature type="compositionally biased region" description="Low complexity" evidence="1">
    <location>
        <begin position="273"/>
        <end position="293"/>
    </location>
</feature>
<feature type="compositionally biased region" description="Polar residues" evidence="1">
    <location>
        <begin position="374"/>
        <end position="387"/>
    </location>
</feature>
<keyword evidence="2" id="KW-0812">Transmembrane</keyword>
<gene>
    <name evidence="3" type="ORF">BDN70DRAFT_873790</name>
</gene>
<accession>A0A9P5Z9N4</accession>
<feature type="transmembrane region" description="Helical" evidence="2">
    <location>
        <begin position="300"/>
        <end position="322"/>
    </location>
</feature>
<protein>
    <recommendedName>
        <fullName evidence="5">Transmembrane protein</fullName>
    </recommendedName>
</protein>
<feature type="region of interest" description="Disordered" evidence="1">
    <location>
        <begin position="361"/>
        <end position="387"/>
    </location>
</feature>
<keyword evidence="2" id="KW-1133">Transmembrane helix</keyword>
<feature type="region of interest" description="Disordered" evidence="1">
    <location>
        <begin position="401"/>
        <end position="475"/>
    </location>
</feature>
<evidence type="ECO:0000256" key="2">
    <source>
        <dbReference type="SAM" id="Phobius"/>
    </source>
</evidence>
<evidence type="ECO:0008006" key="5">
    <source>
        <dbReference type="Google" id="ProtNLM"/>
    </source>
</evidence>
<keyword evidence="4" id="KW-1185">Reference proteome</keyword>
<evidence type="ECO:0000313" key="4">
    <source>
        <dbReference type="Proteomes" id="UP000807469"/>
    </source>
</evidence>
<proteinExistence type="predicted"/>
<feature type="region of interest" description="Disordered" evidence="1">
    <location>
        <begin position="270"/>
        <end position="295"/>
    </location>
</feature>
<dbReference type="Gene3D" id="2.60.120.260">
    <property type="entry name" value="Galactose-binding domain-like"/>
    <property type="match status" value="2"/>
</dbReference>
<feature type="compositionally biased region" description="Polar residues" evidence="1">
    <location>
        <begin position="401"/>
        <end position="432"/>
    </location>
</feature>
<sequence>MSRSILVDDTDPRIAYTGPWFTNTGSFDETGDSGPPLESTLHGTNDAASFSYDFSGTSVTVAGANQFSTNVSALVSWQCFVDSESIPVISFAPPPANRVPFCKKDGLADSNHTITVNATVTNQQTFFFDYIQYVPSATVPLDQTSIAVNWTDPQLIFSGTWDFNLPQGPSTIQDAATASFHFTGTSLAWYGFYANNTPFAFTRGSYTIDGGDVIYFPLNAESTVPRSGLLFFQTAVIPSGQHNITVQYHGNLHTTPLTLESLVIQNSAAPNISTSTGSTTGSPSSQSEAPSSHKSTHVGAIAGGVVGGVVAVFGVILLFVFWKGKHPSNDDIKIKDAEKHIQPFIPKEIVPIGGVDTKNPAKGSLIFQDPNPSPLSEVTGATSPLSLSPLRYQNTVNQIVSSRTESSNNSDAVTDSRQQDISEPTPHTSATVSLPAGPGPSEPPLAESDVQVANDAQADSSPTVAGPPNFASSLSHPYLPPGRVVVHEEDSGIRITGVDLHGNAVEVLPPVYTSG</sequence>
<evidence type="ECO:0000256" key="1">
    <source>
        <dbReference type="SAM" id="MobiDB-lite"/>
    </source>
</evidence>
<dbReference type="EMBL" id="MU155153">
    <property type="protein sequence ID" value="KAF9483497.1"/>
    <property type="molecule type" value="Genomic_DNA"/>
</dbReference>
<dbReference type="AlphaFoldDB" id="A0A9P5Z9N4"/>
<comment type="caution">
    <text evidence="3">The sequence shown here is derived from an EMBL/GenBank/DDBJ whole genome shotgun (WGS) entry which is preliminary data.</text>
</comment>
<reference evidence="3" key="1">
    <citation type="submission" date="2020-11" db="EMBL/GenBank/DDBJ databases">
        <authorList>
            <consortium name="DOE Joint Genome Institute"/>
            <person name="Ahrendt S."/>
            <person name="Riley R."/>
            <person name="Andreopoulos W."/>
            <person name="Labutti K."/>
            <person name="Pangilinan J."/>
            <person name="Ruiz-Duenas F.J."/>
            <person name="Barrasa J.M."/>
            <person name="Sanchez-Garcia M."/>
            <person name="Camarero S."/>
            <person name="Miyauchi S."/>
            <person name="Serrano A."/>
            <person name="Linde D."/>
            <person name="Babiker R."/>
            <person name="Drula E."/>
            <person name="Ayuso-Fernandez I."/>
            <person name="Pacheco R."/>
            <person name="Padilla G."/>
            <person name="Ferreira P."/>
            <person name="Barriuso J."/>
            <person name="Kellner H."/>
            <person name="Castanera R."/>
            <person name="Alfaro M."/>
            <person name="Ramirez L."/>
            <person name="Pisabarro A.G."/>
            <person name="Kuo A."/>
            <person name="Tritt A."/>
            <person name="Lipzen A."/>
            <person name="He G."/>
            <person name="Yan M."/>
            <person name="Ng V."/>
            <person name="Cullen D."/>
            <person name="Martin F."/>
            <person name="Rosso M.-N."/>
            <person name="Henrissat B."/>
            <person name="Hibbett D."/>
            <person name="Martinez A.T."/>
            <person name="Grigoriev I.V."/>
        </authorList>
    </citation>
    <scope>NUCLEOTIDE SEQUENCE</scope>
    <source>
        <strain evidence="3">CIRM-BRFM 674</strain>
    </source>
</reference>
<dbReference type="Proteomes" id="UP000807469">
    <property type="component" value="Unassembled WGS sequence"/>
</dbReference>
<organism evidence="3 4">
    <name type="scientific">Pholiota conissans</name>
    <dbReference type="NCBI Taxonomy" id="109636"/>
    <lineage>
        <taxon>Eukaryota</taxon>
        <taxon>Fungi</taxon>
        <taxon>Dikarya</taxon>
        <taxon>Basidiomycota</taxon>
        <taxon>Agaricomycotina</taxon>
        <taxon>Agaricomycetes</taxon>
        <taxon>Agaricomycetidae</taxon>
        <taxon>Agaricales</taxon>
        <taxon>Agaricineae</taxon>
        <taxon>Strophariaceae</taxon>
        <taxon>Pholiota</taxon>
    </lineage>
</organism>
<dbReference type="OrthoDB" id="3052647at2759"/>
<name>A0A9P5Z9N4_9AGAR</name>